<evidence type="ECO:0000313" key="3">
    <source>
        <dbReference type="Proteomes" id="UP001500748"/>
    </source>
</evidence>
<dbReference type="RefSeq" id="WP_345145657.1">
    <property type="nucleotide sequence ID" value="NZ_BAABDU010000006.1"/>
</dbReference>
<keyword evidence="1" id="KW-0812">Transmembrane</keyword>
<sequence length="205" mass="23720">MKKHPVYFLITMFITTSFLGCASFSKKAFEAEFQNLEKENISKLEGSYALNPIMKYKDKVPEEVKLNETLPDSLVTNNAYQFMVTPNYSYKKNLYRRSENHNRSINLKFQTANLLSVKVYEDNTVIKDTILSGKYKKGMFYLDNKYSKSSGIPYLLGGVNNNKRRIGLTKNGNLLVNEAHSDNGAFLFLFWAGTDYNLTYEYQRK</sequence>
<proteinExistence type="predicted"/>
<keyword evidence="3" id="KW-1185">Reference proteome</keyword>
<feature type="transmembrane region" description="Helical" evidence="1">
    <location>
        <begin position="6"/>
        <end position="24"/>
    </location>
</feature>
<dbReference type="EMBL" id="BAABDU010000006">
    <property type="protein sequence ID" value="GAA3775114.1"/>
    <property type="molecule type" value="Genomic_DNA"/>
</dbReference>
<dbReference type="PROSITE" id="PS51257">
    <property type="entry name" value="PROKAR_LIPOPROTEIN"/>
    <property type="match status" value="1"/>
</dbReference>
<evidence type="ECO:0008006" key="4">
    <source>
        <dbReference type="Google" id="ProtNLM"/>
    </source>
</evidence>
<keyword evidence="1" id="KW-1133">Transmembrane helix</keyword>
<accession>A0ABP7GY20</accession>
<dbReference type="Proteomes" id="UP001500748">
    <property type="component" value="Unassembled WGS sequence"/>
</dbReference>
<organism evidence="2 3">
    <name type="scientific">Flavobacterium ginsengiterrae</name>
    <dbReference type="NCBI Taxonomy" id="871695"/>
    <lineage>
        <taxon>Bacteria</taxon>
        <taxon>Pseudomonadati</taxon>
        <taxon>Bacteroidota</taxon>
        <taxon>Flavobacteriia</taxon>
        <taxon>Flavobacteriales</taxon>
        <taxon>Flavobacteriaceae</taxon>
        <taxon>Flavobacterium</taxon>
    </lineage>
</organism>
<keyword evidence="1" id="KW-0472">Membrane</keyword>
<gene>
    <name evidence="2" type="ORF">GCM10022423_32380</name>
</gene>
<reference evidence="3" key="1">
    <citation type="journal article" date="2019" name="Int. J. Syst. Evol. Microbiol.">
        <title>The Global Catalogue of Microorganisms (GCM) 10K type strain sequencing project: providing services to taxonomists for standard genome sequencing and annotation.</title>
        <authorList>
            <consortium name="The Broad Institute Genomics Platform"/>
            <consortium name="The Broad Institute Genome Sequencing Center for Infectious Disease"/>
            <person name="Wu L."/>
            <person name="Ma J."/>
        </authorList>
    </citation>
    <scope>NUCLEOTIDE SEQUENCE [LARGE SCALE GENOMIC DNA]</scope>
    <source>
        <strain evidence="3">JCM 17337</strain>
    </source>
</reference>
<evidence type="ECO:0000313" key="2">
    <source>
        <dbReference type="EMBL" id="GAA3775114.1"/>
    </source>
</evidence>
<comment type="caution">
    <text evidence="2">The sequence shown here is derived from an EMBL/GenBank/DDBJ whole genome shotgun (WGS) entry which is preliminary data.</text>
</comment>
<protein>
    <recommendedName>
        <fullName evidence="4">Lipoprotein</fullName>
    </recommendedName>
</protein>
<name>A0ABP7GY20_9FLAO</name>
<evidence type="ECO:0000256" key="1">
    <source>
        <dbReference type="SAM" id="Phobius"/>
    </source>
</evidence>